<evidence type="ECO:0000256" key="2">
    <source>
        <dbReference type="ARBA" id="ARBA00022771"/>
    </source>
</evidence>
<feature type="compositionally biased region" description="Low complexity" evidence="4">
    <location>
        <begin position="458"/>
        <end position="477"/>
    </location>
</feature>
<feature type="compositionally biased region" description="Basic and acidic residues" evidence="4">
    <location>
        <begin position="567"/>
        <end position="578"/>
    </location>
</feature>
<dbReference type="GO" id="GO:0008270">
    <property type="term" value="F:zinc ion binding"/>
    <property type="evidence" value="ECO:0007669"/>
    <property type="project" value="UniProtKB-KW"/>
</dbReference>
<dbReference type="OrthoDB" id="79252at2759"/>
<dbReference type="PANTHER" id="PTHR47793:SF1">
    <property type="entry name" value="HISTONE DEACETYLASE COMPLEX SUBUNIT CTI6"/>
    <property type="match status" value="1"/>
</dbReference>
<keyword evidence="2" id="KW-0863">Zinc-finger</keyword>
<dbReference type="InterPro" id="IPR053051">
    <property type="entry name" value="HDAC_complex_subunit"/>
</dbReference>
<feature type="compositionally biased region" description="Basic residues" evidence="4">
    <location>
        <begin position="1"/>
        <end position="16"/>
    </location>
</feature>
<feature type="compositionally biased region" description="Polar residues" evidence="4">
    <location>
        <begin position="215"/>
        <end position="238"/>
    </location>
</feature>
<evidence type="ECO:0000256" key="1">
    <source>
        <dbReference type="ARBA" id="ARBA00022723"/>
    </source>
</evidence>
<reference evidence="6" key="2">
    <citation type="journal article" date="2022" name="Microbiol. Resour. Announc.">
        <title>Whole-Genome Sequence of Entomortierella parvispora E1425, a Mucoromycotan Fungus Associated with Burkholderiaceae-Related Endosymbiotic Bacteria.</title>
        <authorList>
            <person name="Herlambang A."/>
            <person name="Guo Y."/>
            <person name="Takashima Y."/>
            <person name="Narisawa K."/>
            <person name="Ohta H."/>
            <person name="Nishizawa T."/>
        </authorList>
    </citation>
    <scope>NUCLEOTIDE SEQUENCE</scope>
    <source>
        <strain evidence="6">E1425</strain>
    </source>
</reference>
<evidence type="ECO:0000256" key="3">
    <source>
        <dbReference type="ARBA" id="ARBA00022833"/>
    </source>
</evidence>
<organism evidence="6 7">
    <name type="scientific">Entomortierella parvispora</name>
    <dbReference type="NCBI Taxonomy" id="205924"/>
    <lineage>
        <taxon>Eukaryota</taxon>
        <taxon>Fungi</taxon>
        <taxon>Fungi incertae sedis</taxon>
        <taxon>Mucoromycota</taxon>
        <taxon>Mortierellomycotina</taxon>
        <taxon>Mortierellomycetes</taxon>
        <taxon>Mortierellales</taxon>
        <taxon>Mortierellaceae</taxon>
        <taxon>Entomortierella</taxon>
    </lineage>
</organism>
<gene>
    <name evidence="6" type="ORF">EMPS_07848</name>
</gene>
<feature type="domain" description="Zinc finger PHD-type" evidence="5">
    <location>
        <begin position="29"/>
        <end position="74"/>
    </location>
</feature>
<dbReference type="Proteomes" id="UP000827284">
    <property type="component" value="Unassembled WGS sequence"/>
</dbReference>
<dbReference type="SUPFAM" id="SSF57903">
    <property type="entry name" value="FYVE/PHD zinc finger"/>
    <property type="match status" value="1"/>
</dbReference>
<keyword evidence="7" id="KW-1185">Reference proteome</keyword>
<dbReference type="Gene3D" id="3.30.40.10">
    <property type="entry name" value="Zinc/RING finger domain, C3HC4 (zinc finger)"/>
    <property type="match status" value="1"/>
</dbReference>
<dbReference type="PANTHER" id="PTHR47793">
    <property type="entry name" value="HISTONE DEACETYLASE COMPLEX SUBUNIT CTI6"/>
    <property type="match status" value="1"/>
</dbReference>
<feature type="region of interest" description="Disordered" evidence="4">
    <location>
        <begin position="532"/>
        <end position="627"/>
    </location>
</feature>
<comment type="caution">
    <text evidence="6">The sequence shown here is derived from an EMBL/GenBank/DDBJ whole genome shotgun (WGS) entry which is preliminary data.</text>
</comment>
<feature type="compositionally biased region" description="Polar residues" evidence="4">
    <location>
        <begin position="270"/>
        <end position="280"/>
    </location>
</feature>
<dbReference type="SMART" id="SM00249">
    <property type="entry name" value="PHD"/>
    <property type="match status" value="1"/>
</dbReference>
<name>A0A9P3LZ27_9FUNG</name>
<feature type="compositionally biased region" description="Basic and acidic residues" evidence="4">
    <location>
        <begin position="187"/>
        <end position="213"/>
    </location>
</feature>
<dbReference type="PROSITE" id="PS01359">
    <property type="entry name" value="ZF_PHD_1"/>
    <property type="match status" value="1"/>
</dbReference>
<evidence type="ECO:0000259" key="5">
    <source>
        <dbReference type="SMART" id="SM00249"/>
    </source>
</evidence>
<reference evidence="6" key="1">
    <citation type="submission" date="2021-11" db="EMBL/GenBank/DDBJ databases">
        <authorList>
            <person name="Herlambang A."/>
            <person name="Guo Y."/>
            <person name="Takashima Y."/>
            <person name="Nishizawa T."/>
        </authorList>
    </citation>
    <scope>NUCLEOTIDE SEQUENCE</scope>
    <source>
        <strain evidence="6">E1425</strain>
    </source>
</reference>
<dbReference type="Pfam" id="PF20826">
    <property type="entry name" value="PHD_5"/>
    <property type="match status" value="1"/>
</dbReference>
<feature type="compositionally biased region" description="Low complexity" evidence="4">
    <location>
        <begin position="239"/>
        <end position="250"/>
    </location>
</feature>
<keyword evidence="1" id="KW-0479">Metal-binding</keyword>
<dbReference type="InterPro" id="IPR019786">
    <property type="entry name" value="Zinc_finger_PHD-type_CS"/>
</dbReference>
<evidence type="ECO:0000313" key="6">
    <source>
        <dbReference type="EMBL" id="GJJ75490.1"/>
    </source>
</evidence>
<feature type="compositionally biased region" description="Polar residues" evidence="4">
    <location>
        <begin position="103"/>
        <end position="121"/>
    </location>
</feature>
<dbReference type="InterPro" id="IPR011011">
    <property type="entry name" value="Znf_FYVE_PHD"/>
</dbReference>
<keyword evidence="3" id="KW-0862">Zinc</keyword>
<feature type="region of interest" description="Disordered" evidence="4">
    <location>
        <begin position="167"/>
        <end position="394"/>
    </location>
</feature>
<evidence type="ECO:0000313" key="7">
    <source>
        <dbReference type="Proteomes" id="UP000827284"/>
    </source>
</evidence>
<dbReference type="InterPro" id="IPR001965">
    <property type="entry name" value="Znf_PHD"/>
</dbReference>
<evidence type="ECO:0000256" key="4">
    <source>
        <dbReference type="SAM" id="MobiDB-lite"/>
    </source>
</evidence>
<feature type="region of interest" description="Disordered" evidence="4">
    <location>
        <begin position="449"/>
        <end position="477"/>
    </location>
</feature>
<dbReference type="InterPro" id="IPR013083">
    <property type="entry name" value="Znf_RING/FYVE/PHD"/>
</dbReference>
<feature type="compositionally biased region" description="Low complexity" evidence="4">
    <location>
        <begin position="555"/>
        <end position="566"/>
    </location>
</feature>
<dbReference type="EMBL" id="BQFW01000011">
    <property type="protein sequence ID" value="GJJ75490.1"/>
    <property type="molecule type" value="Genomic_DNA"/>
</dbReference>
<feature type="compositionally biased region" description="Basic and acidic residues" evidence="4">
    <location>
        <begin position="290"/>
        <end position="314"/>
    </location>
</feature>
<protein>
    <recommendedName>
        <fullName evidence="5">Zinc finger PHD-type domain-containing protein</fullName>
    </recommendedName>
</protein>
<feature type="region of interest" description="Disordered" evidence="4">
    <location>
        <begin position="93"/>
        <end position="132"/>
    </location>
</feature>
<feature type="region of interest" description="Disordered" evidence="4">
    <location>
        <begin position="1"/>
        <end position="20"/>
    </location>
</feature>
<sequence>MTSRRSNRGGHTKGNRKKDGVDNSGDLTRCVCNQQHHEGVMIQCETCKVWQHCSCVGLGNGEVTPDKYFCESCRPQNHPYSVINGTLTSNLKKVPHQSPPTTPATRVSPASSTMSYSSKTNPPKKRNTMNSKEASIPMDLMLAQQKWNDEHMDEILDDDIISRLSTKKRKKNGSATDAEDDGYSSDQTKEKDPVARPQVDIKNEYDLHSKDVEQMSPSSPTKAQDESGQTLKNKTVLKTNSRSNSPNTNTVPDGVPTDTPEEEERPISSADGNRQESTLASKRRKTGKSTSKEDEGLPDTLDHTGKALSPKDNDTNNVQSNIAAKSPLEEPLGKLKRGNIRQGFRVASPTAGVKKAVPRRGAERNSQRQSSSRHSTPALNSNIEDGTPQPMEPAAPAVVRYPSAKMTIHEMAKRARQLLDYISRIQIDMADRKNKGCFFPADQPSKSGTGATLSHAVTSGTTAPTVTTSTNSTEKTSGIQWTSMLPPTAVAMTSTVQPGLQDHDCHDHQDDGRVPDLSRTSMESALLHDIHSDHSHVGAPRPMPIKVEPMAKDGTSSPVLSTPPLSNHDRSSGHHRQEQAYGPSGSATEPIVSHDHEPLTPPHLAVGPFAVGSSSSDAPKADASRSMSSLEIMDKLTGDLIRFQEKYGSLH</sequence>
<dbReference type="AlphaFoldDB" id="A0A9P3LZ27"/>
<proteinExistence type="predicted"/>
<accession>A0A9P3LZ27</accession>